<keyword evidence="4 7" id="KW-0547">Nucleotide-binding</keyword>
<comment type="function">
    <text evidence="7">Ligates lysine onto the cytidine present at position 34 of the AUA codon-specific tRNA(Ile) that contains the anticodon CAU, in an ATP-dependent manner. Cytidine is converted to lysidine, thus changing the amino acid specificity of the tRNA from methionine to isoleucine.</text>
</comment>
<dbReference type="EC" id="6.3.4.19" evidence="7"/>
<evidence type="ECO:0000256" key="4">
    <source>
        <dbReference type="ARBA" id="ARBA00022741"/>
    </source>
</evidence>
<dbReference type="Gene3D" id="3.40.50.620">
    <property type="entry name" value="HUPs"/>
    <property type="match status" value="1"/>
</dbReference>
<dbReference type="InterPro" id="IPR012795">
    <property type="entry name" value="tRNA_Ile_lys_synt_N"/>
</dbReference>
<accession>A0ABV7ZPI0</accession>
<evidence type="ECO:0000313" key="12">
    <source>
        <dbReference type="Proteomes" id="UP001595751"/>
    </source>
</evidence>
<evidence type="ECO:0000256" key="5">
    <source>
        <dbReference type="ARBA" id="ARBA00022840"/>
    </source>
</evidence>
<evidence type="ECO:0000256" key="6">
    <source>
        <dbReference type="ARBA" id="ARBA00048539"/>
    </source>
</evidence>
<dbReference type="PANTHER" id="PTHR43033:SF1">
    <property type="entry name" value="TRNA(ILE)-LYSIDINE SYNTHASE-RELATED"/>
    <property type="match status" value="1"/>
</dbReference>
<keyword evidence="12" id="KW-1185">Reference proteome</keyword>
<reference evidence="12" key="1">
    <citation type="journal article" date="2019" name="Int. J. Syst. Evol. Microbiol.">
        <title>The Global Catalogue of Microorganisms (GCM) 10K type strain sequencing project: providing services to taxonomists for standard genome sequencing and annotation.</title>
        <authorList>
            <consortium name="The Broad Institute Genomics Platform"/>
            <consortium name="The Broad Institute Genome Sequencing Center for Infectious Disease"/>
            <person name="Wu L."/>
            <person name="Ma J."/>
        </authorList>
    </citation>
    <scope>NUCLEOTIDE SEQUENCE [LARGE SCALE GENOMIC DNA]</scope>
    <source>
        <strain evidence="12">CCUG 53252</strain>
    </source>
</reference>
<dbReference type="InterPro" id="IPR012094">
    <property type="entry name" value="tRNA_Ile_lys_synt"/>
</dbReference>
<comment type="similarity">
    <text evidence="7">Belongs to the tRNA(Ile)-lysidine synthase family.</text>
</comment>
<dbReference type="RefSeq" id="WP_290290191.1">
    <property type="nucleotide sequence ID" value="NZ_CP047211.1"/>
</dbReference>
<comment type="subcellular location">
    <subcellularLocation>
        <location evidence="7">Cytoplasm</location>
    </subcellularLocation>
</comment>
<evidence type="ECO:0000256" key="7">
    <source>
        <dbReference type="HAMAP-Rule" id="MF_01161"/>
    </source>
</evidence>
<dbReference type="NCBIfam" id="TIGR02432">
    <property type="entry name" value="lysidine_TilS_N"/>
    <property type="match status" value="1"/>
</dbReference>
<evidence type="ECO:0000259" key="9">
    <source>
        <dbReference type="Pfam" id="PF01171"/>
    </source>
</evidence>
<evidence type="ECO:0000313" key="11">
    <source>
        <dbReference type="EMBL" id="MFC3850473.1"/>
    </source>
</evidence>
<dbReference type="HAMAP" id="MF_01161">
    <property type="entry name" value="tRNA_Ile_lys_synt"/>
    <property type="match status" value="1"/>
</dbReference>
<proteinExistence type="inferred from homology"/>
<organism evidence="11 12">
    <name type="scientific">Corynebacterium hansenii</name>
    <dbReference type="NCBI Taxonomy" id="394964"/>
    <lineage>
        <taxon>Bacteria</taxon>
        <taxon>Bacillati</taxon>
        <taxon>Actinomycetota</taxon>
        <taxon>Actinomycetes</taxon>
        <taxon>Mycobacteriales</taxon>
        <taxon>Corynebacteriaceae</taxon>
        <taxon>Corynebacterium</taxon>
    </lineage>
</organism>
<evidence type="ECO:0000256" key="8">
    <source>
        <dbReference type="SAM" id="MobiDB-lite"/>
    </source>
</evidence>
<dbReference type="InterPro" id="IPR014729">
    <property type="entry name" value="Rossmann-like_a/b/a_fold"/>
</dbReference>
<evidence type="ECO:0000256" key="2">
    <source>
        <dbReference type="ARBA" id="ARBA00022598"/>
    </source>
</evidence>
<evidence type="ECO:0000256" key="3">
    <source>
        <dbReference type="ARBA" id="ARBA00022694"/>
    </source>
</evidence>
<dbReference type="EMBL" id="JBHRZN010000003">
    <property type="protein sequence ID" value="MFC3850473.1"/>
    <property type="molecule type" value="Genomic_DNA"/>
</dbReference>
<dbReference type="Proteomes" id="UP001595751">
    <property type="component" value="Unassembled WGS sequence"/>
</dbReference>
<name>A0ABV7ZPI0_9CORY</name>
<keyword evidence="1 7" id="KW-0963">Cytoplasm</keyword>
<keyword evidence="5 7" id="KW-0067">ATP-binding</keyword>
<protein>
    <recommendedName>
        <fullName evidence="7">tRNA(Ile)-lysidine synthase</fullName>
        <ecNumber evidence="7">6.3.4.19</ecNumber>
    </recommendedName>
    <alternativeName>
        <fullName evidence="7">tRNA(Ile)-2-lysyl-cytidine synthase</fullName>
    </alternativeName>
    <alternativeName>
        <fullName evidence="7">tRNA(Ile)-lysidine synthetase</fullName>
    </alternativeName>
</protein>
<gene>
    <name evidence="7 11" type="primary">tilS</name>
    <name evidence="11" type="ORF">ACFORJ_09910</name>
</gene>
<evidence type="ECO:0000259" key="10">
    <source>
        <dbReference type="Pfam" id="PF09179"/>
    </source>
</evidence>
<comment type="catalytic activity">
    <reaction evidence="6 7">
        <text>cytidine(34) in tRNA(Ile2) + L-lysine + ATP = lysidine(34) in tRNA(Ile2) + AMP + diphosphate + H(+)</text>
        <dbReference type="Rhea" id="RHEA:43744"/>
        <dbReference type="Rhea" id="RHEA-COMP:10625"/>
        <dbReference type="Rhea" id="RHEA-COMP:10670"/>
        <dbReference type="ChEBI" id="CHEBI:15378"/>
        <dbReference type="ChEBI" id="CHEBI:30616"/>
        <dbReference type="ChEBI" id="CHEBI:32551"/>
        <dbReference type="ChEBI" id="CHEBI:33019"/>
        <dbReference type="ChEBI" id="CHEBI:82748"/>
        <dbReference type="ChEBI" id="CHEBI:83665"/>
        <dbReference type="ChEBI" id="CHEBI:456215"/>
        <dbReference type="EC" id="6.3.4.19"/>
    </reaction>
</comment>
<dbReference type="SUPFAM" id="SSF52402">
    <property type="entry name" value="Adenine nucleotide alpha hydrolases-like"/>
    <property type="match status" value="1"/>
</dbReference>
<feature type="domain" description="tRNA(Ile)-lysidine/2-thiocytidine synthase N-terminal" evidence="9">
    <location>
        <begin position="39"/>
        <end position="233"/>
    </location>
</feature>
<feature type="compositionally biased region" description="Polar residues" evidence="8">
    <location>
        <begin position="357"/>
        <end position="367"/>
    </location>
</feature>
<dbReference type="InterPro" id="IPR011063">
    <property type="entry name" value="TilS/TtcA_N"/>
</dbReference>
<sequence length="367" mass="37387">MTEAPFWPRRSPAFLRARRAVRHWLDDGPRDSHSAGPGVIVGLSGGADSLALTAACAAEAMASGAGCGAVHAVVVDHGLQEGSGDVAERAAAAARGFGATAEVIRVDVPGGAAGAGEGPEAAARTARHAALHGVARALGRPLLLAHTLDDQAETVLLGLARGAGAGALSGMSPDRTWDDGVRVVRPFLGSGAPHSDGPLRRADTLAACAELGLEPWHDPHNDDPRFARVRVRATILPMLEEHLGPGVAANLARTADLIRADAAALDALAVEALGTMTELDAGDVAKLPEAVRTRTLKKWAEANGAAALTAAHVAALDKLVCDHRGRGPVALPSAETPDRPGCRLEAHRKGGTLAVSRGSTGPAATTQ</sequence>
<dbReference type="GO" id="GO:0032267">
    <property type="term" value="F:tRNA(Ile)-lysidine synthase activity"/>
    <property type="evidence" value="ECO:0007669"/>
    <property type="project" value="UniProtKB-EC"/>
</dbReference>
<dbReference type="PANTHER" id="PTHR43033">
    <property type="entry name" value="TRNA(ILE)-LYSIDINE SYNTHASE-RELATED"/>
    <property type="match status" value="1"/>
</dbReference>
<comment type="caution">
    <text evidence="11">The sequence shown here is derived from an EMBL/GenBank/DDBJ whole genome shotgun (WGS) entry which is preliminary data.</text>
</comment>
<feature type="region of interest" description="Disordered" evidence="8">
    <location>
        <begin position="347"/>
        <end position="367"/>
    </location>
</feature>
<evidence type="ECO:0000256" key="1">
    <source>
        <dbReference type="ARBA" id="ARBA00022490"/>
    </source>
</evidence>
<dbReference type="InterPro" id="IPR015262">
    <property type="entry name" value="tRNA_Ile_lys_synt_subst-bd"/>
</dbReference>
<keyword evidence="2 7" id="KW-0436">Ligase</keyword>
<dbReference type="Pfam" id="PF09179">
    <property type="entry name" value="TilS"/>
    <property type="match status" value="1"/>
</dbReference>
<feature type="binding site" evidence="7">
    <location>
        <begin position="44"/>
        <end position="49"/>
    </location>
    <ligand>
        <name>ATP</name>
        <dbReference type="ChEBI" id="CHEBI:30616"/>
    </ligand>
</feature>
<dbReference type="SUPFAM" id="SSF82829">
    <property type="entry name" value="MesJ substrate recognition domain-like"/>
    <property type="match status" value="1"/>
</dbReference>
<dbReference type="Pfam" id="PF01171">
    <property type="entry name" value="ATP_bind_3"/>
    <property type="match status" value="1"/>
</dbReference>
<feature type="domain" description="tRNA(Ile)-lysidine synthase substrate-binding" evidence="10">
    <location>
        <begin position="279"/>
        <end position="344"/>
    </location>
</feature>
<comment type="domain">
    <text evidence="7">The N-terminal region contains the highly conserved SGGXDS motif, predicted to be a P-loop motif involved in ATP binding.</text>
</comment>
<keyword evidence="3 7" id="KW-0819">tRNA processing</keyword>